<dbReference type="InterPro" id="IPR003107">
    <property type="entry name" value="HAT"/>
</dbReference>
<proteinExistence type="predicted"/>
<sequence>MLGLAVDCCPTSSELWLALSRLETYEQARVVLNKARENIPTDRQIWFAAAKLEEAQGNYAMVSKIIDRGVSSLQANMVEINRDLWIKDAEDCERAKSIHTAQAIM</sequence>
<dbReference type="OrthoDB" id="6250852at2759"/>
<evidence type="ECO:0000256" key="1">
    <source>
        <dbReference type="ARBA" id="ARBA00022737"/>
    </source>
</evidence>
<dbReference type="SUPFAM" id="SSF48452">
    <property type="entry name" value="TPR-like"/>
    <property type="match status" value="1"/>
</dbReference>
<dbReference type="AlphaFoldDB" id="A0A448WK26"/>
<evidence type="ECO:0000313" key="3">
    <source>
        <dbReference type="Proteomes" id="UP000784294"/>
    </source>
</evidence>
<keyword evidence="1" id="KW-0677">Repeat</keyword>
<reference evidence="2" key="1">
    <citation type="submission" date="2018-11" db="EMBL/GenBank/DDBJ databases">
        <authorList>
            <consortium name="Pathogen Informatics"/>
        </authorList>
    </citation>
    <scope>NUCLEOTIDE SEQUENCE</scope>
</reference>
<keyword evidence="3" id="KW-1185">Reference proteome</keyword>
<dbReference type="EMBL" id="CAAALY010018348">
    <property type="protein sequence ID" value="VEL13627.1"/>
    <property type="molecule type" value="Genomic_DNA"/>
</dbReference>
<dbReference type="SMART" id="SM00386">
    <property type="entry name" value="HAT"/>
    <property type="match status" value="1"/>
</dbReference>
<comment type="caution">
    <text evidence="2">The sequence shown here is derived from an EMBL/GenBank/DDBJ whole genome shotgun (WGS) entry which is preliminary data.</text>
</comment>
<accession>A0A448WK26</accession>
<dbReference type="GO" id="GO:0000244">
    <property type="term" value="P:spliceosomal tri-snRNP complex assembly"/>
    <property type="evidence" value="ECO:0007669"/>
    <property type="project" value="TreeGrafter"/>
</dbReference>
<gene>
    <name evidence="2" type="ORF">PXEA_LOCUS7067</name>
</gene>
<dbReference type="InterPro" id="IPR045075">
    <property type="entry name" value="Syf1-like"/>
</dbReference>
<organism evidence="2 3">
    <name type="scientific">Protopolystoma xenopodis</name>
    <dbReference type="NCBI Taxonomy" id="117903"/>
    <lineage>
        <taxon>Eukaryota</taxon>
        <taxon>Metazoa</taxon>
        <taxon>Spiralia</taxon>
        <taxon>Lophotrochozoa</taxon>
        <taxon>Platyhelminthes</taxon>
        <taxon>Monogenea</taxon>
        <taxon>Polyopisthocotylea</taxon>
        <taxon>Polystomatidea</taxon>
        <taxon>Polystomatidae</taxon>
        <taxon>Protopolystoma</taxon>
    </lineage>
</organism>
<dbReference type="PANTHER" id="PTHR11246">
    <property type="entry name" value="PRE-MRNA SPLICING FACTOR"/>
    <property type="match status" value="1"/>
</dbReference>
<protein>
    <submittedName>
        <fullName evidence="2">Uncharacterized protein</fullName>
    </submittedName>
</protein>
<name>A0A448WK26_9PLAT</name>
<dbReference type="Proteomes" id="UP000784294">
    <property type="component" value="Unassembled WGS sequence"/>
</dbReference>
<dbReference type="PANTHER" id="PTHR11246:SF1">
    <property type="entry name" value="PRE-MRNA-PROCESSING FACTOR 6"/>
    <property type="match status" value="1"/>
</dbReference>
<dbReference type="InterPro" id="IPR011990">
    <property type="entry name" value="TPR-like_helical_dom_sf"/>
</dbReference>
<evidence type="ECO:0000313" key="2">
    <source>
        <dbReference type="EMBL" id="VEL13627.1"/>
    </source>
</evidence>
<dbReference type="GO" id="GO:0071013">
    <property type="term" value="C:catalytic step 2 spliceosome"/>
    <property type="evidence" value="ECO:0007669"/>
    <property type="project" value="TreeGrafter"/>
</dbReference>
<dbReference type="GO" id="GO:0046540">
    <property type="term" value="C:U4/U6 x U5 tri-snRNP complex"/>
    <property type="evidence" value="ECO:0007669"/>
    <property type="project" value="TreeGrafter"/>
</dbReference>
<dbReference type="Gene3D" id="1.25.40.10">
    <property type="entry name" value="Tetratricopeptide repeat domain"/>
    <property type="match status" value="1"/>
</dbReference>